<gene>
    <name evidence="2" type="ORF">GKC34_12515</name>
</gene>
<accession>A0A6A8LSV9</accession>
<dbReference type="InterPro" id="IPR002525">
    <property type="entry name" value="Transp_IS110-like_N"/>
</dbReference>
<dbReference type="InterPro" id="IPR047650">
    <property type="entry name" value="Transpos_IS110"/>
</dbReference>
<dbReference type="Pfam" id="PF01548">
    <property type="entry name" value="DEDD_Tnp_IS110"/>
    <property type="match status" value="1"/>
</dbReference>
<dbReference type="Proteomes" id="UP000437575">
    <property type="component" value="Unassembled WGS sequence"/>
</dbReference>
<dbReference type="EMBL" id="WKKZ01001042">
    <property type="protein sequence ID" value="MSE06536.1"/>
    <property type="molecule type" value="Genomic_DNA"/>
</dbReference>
<dbReference type="AlphaFoldDB" id="A0A6A8LSV9"/>
<evidence type="ECO:0000313" key="3">
    <source>
        <dbReference type="Proteomes" id="UP000437575"/>
    </source>
</evidence>
<sequence>YNFNRIIIGMEATSIYSFHPALFFENDEDLIDLKVKTFVENPRSIKKYAESYDEDKTDRNDAFFVADYFRVGRGKKSIIREEKYLALQRLTRARYQMVEQMAKTKQHFLQNLGYKVNTLTKELAKGTSTNVFSATII</sequence>
<proteinExistence type="predicted"/>
<dbReference type="GO" id="GO:0006313">
    <property type="term" value="P:DNA transposition"/>
    <property type="evidence" value="ECO:0007669"/>
    <property type="project" value="InterPro"/>
</dbReference>
<dbReference type="GO" id="GO:0003677">
    <property type="term" value="F:DNA binding"/>
    <property type="evidence" value="ECO:0007669"/>
    <property type="project" value="InterPro"/>
</dbReference>
<evidence type="ECO:0000259" key="1">
    <source>
        <dbReference type="Pfam" id="PF01548"/>
    </source>
</evidence>
<feature type="non-terminal residue" evidence="2">
    <location>
        <position position="137"/>
    </location>
</feature>
<comment type="caution">
    <text evidence="2">The sequence shown here is derived from an EMBL/GenBank/DDBJ whole genome shotgun (WGS) entry which is preliminary data.</text>
</comment>
<dbReference type="GO" id="GO:0004803">
    <property type="term" value="F:transposase activity"/>
    <property type="evidence" value="ECO:0007669"/>
    <property type="project" value="InterPro"/>
</dbReference>
<protein>
    <submittedName>
        <fullName evidence="2">Transposase</fullName>
    </submittedName>
</protein>
<feature type="non-terminal residue" evidence="2">
    <location>
        <position position="1"/>
    </location>
</feature>
<dbReference type="PANTHER" id="PTHR33055">
    <property type="entry name" value="TRANSPOSASE FOR INSERTION SEQUENCE ELEMENT IS1111A"/>
    <property type="match status" value="1"/>
</dbReference>
<organism evidence="2 3">
    <name type="scientific">Ligilactobacillus salivarius</name>
    <dbReference type="NCBI Taxonomy" id="1624"/>
    <lineage>
        <taxon>Bacteria</taxon>
        <taxon>Bacillati</taxon>
        <taxon>Bacillota</taxon>
        <taxon>Bacilli</taxon>
        <taxon>Lactobacillales</taxon>
        <taxon>Lactobacillaceae</taxon>
        <taxon>Ligilactobacillus</taxon>
    </lineage>
</organism>
<evidence type="ECO:0000313" key="2">
    <source>
        <dbReference type="EMBL" id="MSE06536.1"/>
    </source>
</evidence>
<feature type="domain" description="Transposase IS110-like N-terminal" evidence="1">
    <location>
        <begin position="5"/>
        <end position="112"/>
    </location>
</feature>
<name>A0A6A8LSV9_9LACO</name>
<reference evidence="2 3" key="1">
    <citation type="submission" date="2019-11" db="EMBL/GenBank/DDBJ databases">
        <title>Draft Genome Sequence of Plant Growth-Promoting Rhizosphere-Associated Bacteria.</title>
        <authorList>
            <person name="Vasilyev I.Y."/>
            <person name="Radchenko V."/>
            <person name="Ilnitskaya E.V."/>
        </authorList>
    </citation>
    <scope>NUCLEOTIDE SEQUENCE [LARGE SCALE GENOMIC DNA]</scope>
    <source>
        <strain evidence="2 3">VRA_1sq_f</strain>
    </source>
</reference>